<keyword evidence="4" id="KW-1185">Reference proteome</keyword>
<evidence type="ECO:0000256" key="1">
    <source>
        <dbReference type="SAM" id="MobiDB-lite"/>
    </source>
</evidence>
<evidence type="ECO:0000313" key="4">
    <source>
        <dbReference type="Proteomes" id="UP001212152"/>
    </source>
</evidence>
<feature type="region of interest" description="Disordered" evidence="1">
    <location>
        <begin position="1"/>
        <end position="115"/>
    </location>
</feature>
<evidence type="ECO:0000259" key="2">
    <source>
        <dbReference type="Pfam" id="PF00134"/>
    </source>
</evidence>
<dbReference type="SUPFAM" id="SSF47954">
    <property type="entry name" value="Cyclin-like"/>
    <property type="match status" value="1"/>
</dbReference>
<sequence>MPRPGSGWQLGENDKPWTKKPGSEPNLAQKTGGGGRDFDLRYRIVESRVVPDDESFHTQQPPPQQPAPAATGGYRTGGALVRGSRFGSAFDIDVERGPGTPMPEEGGAGDKSRKGSWVDTVTGMMDGLYLAAESVVKDTVRDWEAPPPPPPLSKMTDRTHFGSHGNMTDYGVTAPGTDYGDAGIGHRPTTAAAAYARARKSLGMRPSLGSVETDLESRAPPSGLDSPADFGPVHHVETLPIDRPRHISHPLDGRGASQPPRVVLPPLALQQRPLGRYQLPHISTQPPLSMPNPHSVGGSAGASATPRTAAPPSAIPSSPPKDIGDGILARRAYNTVTTAQAPTTATPPLPPPSQLPIGELKKVATASAPPPTRLEEHITHSTTSLDDGDEARAPKLSRITKYNSCSTLFVEATISSSDLTDTLYCVSRALVRHLNTAPLPTPSPDILSEEKHPLSNHIRFYRRKPREEDVYRFLECLFNAAELTAECGIITLIYVERLLKNTRLSLLPGNWIRIVLGALLLAAKVWDDHAVWNVDFVQIFPDVHVKDMNDLERFYIANLHFNVNIRASEYARYYFALRELSPRLDITPQTRKPLAVRDAGLLSARQPRTLHPIELEPMSSSLRIPPHKSQREQKDGTTTPKSYVTTPTGSTPGRSPYGFAAGIEDDSGTSPRSTTVAESVAPGMQARLKASADGGLRRSASDFVFVPGRTFAAAM</sequence>
<feature type="domain" description="Cyclin N-terminal" evidence="2">
    <location>
        <begin position="469"/>
        <end position="564"/>
    </location>
</feature>
<dbReference type="InterPro" id="IPR006671">
    <property type="entry name" value="Cyclin_N"/>
</dbReference>
<reference evidence="3" key="1">
    <citation type="submission" date="2020-05" db="EMBL/GenBank/DDBJ databases">
        <title>Phylogenomic resolution of chytrid fungi.</title>
        <authorList>
            <person name="Stajich J.E."/>
            <person name="Amses K."/>
            <person name="Simmons R."/>
            <person name="Seto K."/>
            <person name="Myers J."/>
            <person name="Bonds A."/>
            <person name="Quandt C.A."/>
            <person name="Barry K."/>
            <person name="Liu P."/>
            <person name="Grigoriev I."/>
            <person name="Longcore J.E."/>
            <person name="James T.Y."/>
        </authorList>
    </citation>
    <scope>NUCLEOTIDE SEQUENCE</scope>
    <source>
        <strain evidence="3">JEL0379</strain>
    </source>
</reference>
<dbReference type="Gene3D" id="1.10.472.10">
    <property type="entry name" value="Cyclin-like"/>
    <property type="match status" value="1"/>
</dbReference>
<dbReference type="AlphaFoldDB" id="A0AAD5XTN3"/>
<feature type="compositionally biased region" description="Low complexity" evidence="1">
    <location>
        <begin position="637"/>
        <end position="655"/>
    </location>
</feature>
<name>A0AAD5XTN3_9FUNG</name>
<feature type="region of interest" description="Disordered" evidence="1">
    <location>
        <begin position="280"/>
        <end position="325"/>
    </location>
</feature>
<dbReference type="EMBL" id="JADGJQ010000015">
    <property type="protein sequence ID" value="KAJ3180650.1"/>
    <property type="molecule type" value="Genomic_DNA"/>
</dbReference>
<feature type="region of interest" description="Disordered" evidence="1">
    <location>
        <begin position="205"/>
        <end position="232"/>
    </location>
</feature>
<dbReference type="Proteomes" id="UP001212152">
    <property type="component" value="Unassembled WGS sequence"/>
</dbReference>
<feature type="region of interest" description="Disordered" evidence="1">
    <location>
        <begin position="614"/>
        <end position="655"/>
    </location>
</feature>
<evidence type="ECO:0000313" key="3">
    <source>
        <dbReference type="EMBL" id="KAJ3180650.1"/>
    </source>
</evidence>
<feature type="compositionally biased region" description="Low complexity" evidence="1">
    <location>
        <begin position="301"/>
        <end position="312"/>
    </location>
</feature>
<dbReference type="InterPro" id="IPR036915">
    <property type="entry name" value="Cyclin-like_sf"/>
</dbReference>
<feature type="compositionally biased region" description="Basic and acidic residues" evidence="1">
    <location>
        <begin position="36"/>
        <end position="56"/>
    </location>
</feature>
<protein>
    <submittedName>
        <fullName evidence="3">Cyclin Y</fullName>
    </submittedName>
</protein>
<accession>A0AAD5XTN3</accession>
<gene>
    <name evidence="3" type="primary">CCNYL1</name>
    <name evidence="3" type="ORF">HDU87_001763</name>
</gene>
<organism evidence="3 4">
    <name type="scientific">Geranomyces variabilis</name>
    <dbReference type="NCBI Taxonomy" id="109894"/>
    <lineage>
        <taxon>Eukaryota</taxon>
        <taxon>Fungi</taxon>
        <taxon>Fungi incertae sedis</taxon>
        <taxon>Chytridiomycota</taxon>
        <taxon>Chytridiomycota incertae sedis</taxon>
        <taxon>Chytridiomycetes</taxon>
        <taxon>Spizellomycetales</taxon>
        <taxon>Powellomycetaceae</taxon>
        <taxon>Geranomyces</taxon>
    </lineage>
</organism>
<dbReference type="CDD" id="cd20540">
    <property type="entry name" value="CYCLIN_CCNY_like"/>
    <property type="match status" value="1"/>
</dbReference>
<comment type="caution">
    <text evidence="3">The sequence shown here is derived from an EMBL/GenBank/DDBJ whole genome shotgun (WGS) entry which is preliminary data.</text>
</comment>
<proteinExistence type="predicted"/>
<dbReference type="PANTHER" id="PTHR14248">
    <property type="entry name" value="CYCLIN Y, ISOFORM A"/>
    <property type="match status" value="1"/>
</dbReference>
<dbReference type="Pfam" id="PF00134">
    <property type="entry name" value="Cyclin_N"/>
    <property type="match status" value="1"/>
</dbReference>